<dbReference type="RefSeq" id="WP_269601610.1">
    <property type="nucleotide sequence ID" value="NZ_JAPWIJ010000001.1"/>
</dbReference>
<evidence type="ECO:0000313" key="2">
    <source>
        <dbReference type="EMBL" id="MCZ4516976.1"/>
    </source>
</evidence>
<protein>
    <submittedName>
        <fullName evidence="2">Glycosyltransferase</fullName>
        <ecNumber evidence="2">2.4.-.-</ecNumber>
    </submittedName>
</protein>
<proteinExistence type="predicted"/>
<dbReference type="InterPro" id="IPR001173">
    <property type="entry name" value="Glyco_trans_2-like"/>
</dbReference>
<evidence type="ECO:0000313" key="3">
    <source>
        <dbReference type="Proteomes" id="UP001081071"/>
    </source>
</evidence>
<evidence type="ECO:0000259" key="1">
    <source>
        <dbReference type="Pfam" id="PF00535"/>
    </source>
</evidence>
<gene>
    <name evidence="2" type="ORF">O4220_00515</name>
</gene>
<dbReference type="Pfam" id="PF00535">
    <property type="entry name" value="Glycos_transf_2"/>
    <property type="match status" value="1"/>
</dbReference>
<keyword evidence="2" id="KW-0328">Glycosyltransferase</keyword>
<dbReference type="InterPro" id="IPR029044">
    <property type="entry name" value="Nucleotide-diphossugar_trans"/>
</dbReference>
<keyword evidence="3" id="KW-1185">Reference proteome</keyword>
<dbReference type="PANTHER" id="PTHR10859">
    <property type="entry name" value="GLYCOSYL TRANSFERASE"/>
    <property type="match status" value="1"/>
</dbReference>
<dbReference type="PANTHER" id="PTHR10859:SF91">
    <property type="entry name" value="DOLICHYL-PHOSPHATE BETA-GLUCOSYLTRANSFERASE"/>
    <property type="match status" value="1"/>
</dbReference>
<dbReference type="Gene3D" id="3.90.550.10">
    <property type="entry name" value="Spore Coat Polysaccharide Biosynthesis Protein SpsA, Chain A"/>
    <property type="match status" value="1"/>
</dbReference>
<name>A0ABT4MB65_9NOCA</name>
<organism evidence="2 3">
    <name type="scientific">Rhodococcus ruber</name>
    <dbReference type="NCBI Taxonomy" id="1830"/>
    <lineage>
        <taxon>Bacteria</taxon>
        <taxon>Bacillati</taxon>
        <taxon>Actinomycetota</taxon>
        <taxon>Actinomycetes</taxon>
        <taxon>Mycobacteriales</taxon>
        <taxon>Nocardiaceae</taxon>
        <taxon>Rhodococcus</taxon>
    </lineage>
</organism>
<comment type="caution">
    <text evidence="2">The sequence shown here is derived from an EMBL/GenBank/DDBJ whole genome shotgun (WGS) entry which is preliminary data.</text>
</comment>
<dbReference type="EMBL" id="JAPWIJ010000001">
    <property type="protein sequence ID" value="MCZ4516976.1"/>
    <property type="molecule type" value="Genomic_DNA"/>
</dbReference>
<dbReference type="Proteomes" id="UP001081071">
    <property type="component" value="Unassembled WGS sequence"/>
</dbReference>
<dbReference type="GO" id="GO:0016757">
    <property type="term" value="F:glycosyltransferase activity"/>
    <property type="evidence" value="ECO:0007669"/>
    <property type="project" value="UniProtKB-KW"/>
</dbReference>
<dbReference type="EC" id="2.4.-.-" evidence="2"/>
<feature type="domain" description="Glycosyltransferase 2-like" evidence="1">
    <location>
        <begin position="19"/>
        <end position="118"/>
    </location>
</feature>
<keyword evidence="2" id="KW-0808">Transferase</keyword>
<accession>A0ABT4MB65</accession>
<sequence length="266" mass="28336">MTVFSGPAPSSRPEPVELSVVIPAHNSARVIESTVEAFADYLSGRTAEIIVIENGSTDATADISRRLHDRWANPTVSLVVLTSAKGMGNALRLGVEHSRGDRVLLTADDLPFGFDDLNAAAQLTSETGSTPLVAIGSKAHPKSAVERGVLRAVMTFGFTSLRRIVLGTRTGDPQGTFIVDGTLLRAVAPELIEPGFLFTTELDYAVELAGVRPVELPVRLSESHRSEPSRVAIGDVVKMARGLLSLRGRRHELLAAARAGRQAVDA</sequence>
<reference evidence="2" key="1">
    <citation type="submission" date="2022-12" db="EMBL/GenBank/DDBJ databases">
        <authorList>
            <person name="Krivoruchko A.V."/>
            <person name="Elkin A."/>
        </authorList>
    </citation>
    <scope>NUCLEOTIDE SEQUENCE</scope>
    <source>
        <strain evidence="2">IEGM 1391</strain>
    </source>
</reference>
<dbReference type="SUPFAM" id="SSF53448">
    <property type="entry name" value="Nucleotide-diphospho-sugar transferases"/>
    <property type="match status" value="1"/>
</dbReference>